<sequence>MIQVKQIITGTIEENCYLVYNENNILIVDPGNDALNIKKEIASLEATPTAILITHAHYDHIGALEEIRQTYHIPVYISPIEQSWLSDPTLNFSGLMHHSDMSDIVCQPAEFEFENYHDYTLGDMTFKVVPTPGHSPGSLSFIFDTFVITGDALFSGSIGRTDLPFGDSQTLLHSIQTELFTLNDEMVAYPGHREPTTIGKEKLTNPFFQ</sequence>
<evidence type="ECO:0000256" key="3">
    <source>
        <dbReference type="ARBA" id="ARBA00022801"/>
    </source>
</evidence>
<keyword evidence="7" id="KW-1185">Reference proteome</keyword>
<organism evidence="6 7">
    <name type="scientific">Vagococcus fluvialis bH819</name>
    <dbReference type="NCBI Taxonomy" id="1255619"/>
    <lineage>
        <taxon>Bacteria</taxon>
        <taxon>Bacillati</taxon>
        <taxon>Bacillota</taxon>
        <taxon>Bacilli</taxon>
        <taxon>Lactobacillales</taxon>
        <taxon>Enterococcaceae</taxon>
        <taxon>Vagococcus</taxon>
    </lineage>
</organism>
<dbReference type="OrthoDB" id="9802248at2"/>
<dbReference type="InterPro" id="IPR036866">
    <property type="entry name" value="RibonucZ/Hydroxyglut_hydro"/>
</dbReference>
<evidence type="ECO:0000256" key="4">
    <source>
        <dbReference type="ARBA" id="ARBA00022833"/>
    </source>
</evidence>
<dbReference type="CDD" id="cd06262">
    <property type="entry name" value="metallo-hydrolase-like_MBL-fold"/>
    <property type="match status" value="1"/>
</dbReference>
<dbReference type="SUPFAM" id="SSF56281">
    <property type="entry name" value="Metallo-hydrolase/oxidoreductase"/>
    <property type="match status" value="1"/>
</dbReference>
<keyword evidence="4" id="KW-0862">Zinc</keyword>
<evidence type="ECO:0000313" key="6">
    <source>
        <dbReference type="EMBL" id="SLM86705.1"/>
    </source>
</evidence>
<dbReference type="Proteomes" id="UP000195918">
    <property type="component" value="Unassembled WGS sequence"/>
</dbReference>
<dbReference type="AlphaFoldDB" id="A0A1X6WR08"/>
<evidence type="ECO:0000313" key="7">
    <source>
        <dbReference type="Proteomes" id="UP000195918"/>
    </source>
</evidence>
<name>A0A1X6WR08_9ENTE</name>
<dbReference type="Pfam" id="PF00753">
    <property type="entry name" value="Lactamase_B"/>
    <property type="match status" value="1"/>
</dbReference>
<keyword evidence="2" id="KW-0479">Metal-binding</keyword>
<dbReference type="SMART" id="SM00849">
    <property type="entry name" value="Lactamase_B"/>
    <property type="match status" value="1"/>
</dbReference>
<gene>
    <name evidence="6" type="ORF">FM121_11460</name>
</gene>
<proteinExistence type="predicted"/>
<feature type="domain" description="Metallo-beta-lactamase" evidence="5">
    <location>
        <begin position="13"/>
        <end position="192"/>
    </location>
</feature>
<dbReference type="EMBL" id="FWFD01000015">
    <property type="protein sequence ID" value="SLM86705.1"/>
    <property type="molecule type" value="Genomic_DNA"/>
</dbReference>
<dbReference type="Gene3D" id="3.60.15.10">
    <property type="entry name" value="Ribonuclease Z/Hydroxyacylglutathione hydrolase-like"/>
    <property type="match status" value="1"/>
</dbReference>
<evidence type="ECO:0000256" key="2">
    <source>
        <dbReference type="ARBA" id="ARBA00022723"/>
    </source>
</evidence>
<evidence type="ECO:0000259" key="5">
    <source>
        <dbReference type="SMART" id="SM00849"/>
    </source>
</evidence>
<reference evidence="7" key="1">
    <citation type="submission" date="2017-02" db="EMBL/GenBank/DDBJ databases">
        <authorList>
            <person name="Dridi B."/>
        </authorList>
    </citation>
    <scope>NUCLEOTIDE SEQUENCE [LARGE SCALE GENOMIC DNA]</scope>
    <source>
        <strain evidence="7">bH819</strain>
    </source>
</reference>
<dbReference type="PANTHER" id="PTHR46233">
    <property type="entry name" value="HYDROXYACYLGLUTATHIONE HYDROLASE GLOC"/>
    <property type="match status" value="1"/>
</dbReference>
<dbReference type="InterPro" id="IPR001279">
    <property type="entry name" value="Metallo-B-lactamas"/>
</dbReference>
<dbReference type="RefSeq" id="WP_086952318.1">
    <property type="nucleotide sequence ID" value="NZ_FWFD01000015.1"/>
</dbReference>
<dbReference type="GO" id="GO:0004416">
    <property type="term" value="F:hydroxyacylglutathione hydrolase activity"/>
    <property type="evidence" value="ECO:0007669"/>
    <property type="project" value="UniProtKB-EC"/>
</dbReference>
<dbReference type="InterPro" id="IPR051453">
    <property type="entry name" value="MBL_Glyoxalase_II"/>
</dbReference>
<dbReference type="EC" id="3.1.2.6" evidence="6"/>
<keyword evidence="3 6" id="KW-0378">Hydrolase</keyword>
<evidence type="ECO:0000256" key="1">
    <source>
        <dbReference type="ARBA" id="ARBA00001947"/>
    </source>
</evidence>
<comment type="cofactor">
    <cofactor evidence="1">
        <name>Zn(2+)</name>
        <dbReference type="ChEBI" id="CHEBI:29105"/>
    </cofactor>
</comment>
<dbReference type="GO" id="GO:0046872">
    <property type="term" value="F:metal ion binding"/>
    <property type="evidence" value="ECO:0007669"/>
    <property type="project" value="UniProtKB-KW"/>
</dbReference>
<dbReference type="PANTHER" id="PTHR46233:SF3">
    <property type="entry name" value="HYDROXYACYLGLUTATHIONE HYDROLASE GLOC"/>
    <property type="match status" value="1"/>
</dbReference>
<accession>A0A1X6WR08</accession>
<protein>
    <submittedName>
        <fullName evidence="6">Hydroxyacylglutathione hydrolase</fullName>
        <ecNumber evidence="6">3.1.2.6</ecNumber>
    </submittedName>
</protein>